<evidence type="ECO:0000256" key="2">
    <source>
        <dbReference type="ARBA" id="ARBA00004479"/>
    </source>
</evidence>
<dbReference type="PROSITE" id="PS50011">
    <property type="entry name" value="PROTEIN_KINASE_DOM"/>
    <property type="match status" value="1"/>
</dbReference>
<evidence type="ECO:0000256" key="12">
    <source>
        <dbReference type="ARBA" id="ARBA00022840"/>
    </source>
</evidence>
<dbReference type="Gene3D" id="2.60.120.200">
    <property type="match status" value="1"/>
</dbReference>
<dbReference type="PANTHER" id="PTHR27007">
    <property type="match status" value="1"/>
</dbReference>
<evidence type="ECO:0000256" key="18">
    <source>
        <dbReference type="SAM" id="SignalP"/>
    </source>
</evidence>
<dbReference type="InterPro" id="IPR000985">
    <property type="entry name" value="Lectin_LegA_CS"/>
</dbReference>
<comment type="similarity">
    <text evidence="4">In the C-terminal section; belongs to the protein kinase superfamily. Ser/Thr protein kinase family.</text>
</comment>
<keyword evidence="12 16" id="KW-0067">ATP-binding</keyword>
<dbReference type="SUPFAM" id="SSF49899">
    <property type="entry name" value="Concanavalin A-like lectins/glucanases"/>
    <property type="match status" value="1"/>
</dbReference>
<keyword evidence="15" id="KW-0325">Glycoprotein</keyword>
<dbReference type="InterPro" id="IPR017441">
    <property type="entry name" value="Protein_kinase_ATP_BS"/>
</dbReference>
<evidence type="ECO:0000256" key="4">
    <source>
        <dbReference type="ARBA" id="ARBA00010217"/>
    </source>
</evidence>
<dbReference type="EC" id="2.7.11.1" evidence="5"/>
<dbReference type="PROSITE" id="PS00308">
    <property type="entry name" value="LECTIN_LEGUME_ALPHA"/>
    <property type="match status" value="1"/>
</dbReference>
<proteinExistence type="inferred from homology"/>
<gene>
    <name evidence="20" type="primary">LECRK91_4</name>
    <name evidence="20" type="ORF">g.126123</name>
</gene>
<evidence type="ECO:0000256" key="5">
    <source>
        <dbReference type="ARBA" id="ARBA00012513"/>
    </source>
</evidence>
<evidence type="ECO:0000256" key="8">
    <source>
        <dbReference type="ARBA" id="ARBA00022692"/>
    </source>
</evidence>
<dbReference type="GO" id="GO:0006952">
    <property type="term" value="P:defense response"/>
    <property type="evidence" value="ECO:0007669"/>
    <property type="project" value="UniProtKB-ARBA"/>
</dbReference>
<dbReference type="FunFam" id="3.30.200.20:FF:000168">
    <property type="entry name" value="L-type lectin-domain containing receptor kinase IX.1"/>
    <property type="match status" value="1"/>
</dbReference>
<sequence>MPPAASIIPALLLLTLLPAPGQAAISFDYPSFFPGIANISYQGDAFPVPGAISLTRGQVGDYLQGSSGRAVYSYPLHLWDKSTGQLANFTTRFSFTVNSTQTKYKDADGLAFFLSPNGSNIPNNTSGGGLALFTFPPNSSSVSTVAVEFDTFVNEWDPNGVHVGIDVGSIRSAANATWSPVRPGFNYAVNATVVYDAGTTSLSVLFSDGNGTQRALSHVVDLRKVLPEWVSVGFSASTGLSVELHRMVSWSFQSSALQEAGGVDGGDSGHRMRSVAVVLGAVVGVLLVAGAAWFTVVWWRRKRGSGGRRRQGTREPADLVGAIDDVELEGRKGPRSYPYRELARATRNFAEEGRLGRGGFGDVYRGVLLGDPSMEVAIKRVAKDSKQGAKEYVSEVKVISRLRHRNLVQLVGWSHEHGELLLVYEYMP</sequence>
<evidence type="ECO:0000256" key="17">
    <source>
        <dbReference type="SAM" id="Phobius"/>
    </source>
</evidence>
<keyword evidence="20" id="KW-0675">Receptor</keyword>
<feature type="chain" id="PRO_5008900555" description="non-specific serine/threonine protein kinase" evidence="18">
    <location>
        <begin position="24"/>
        <end position="428"/>
    </location>
</feature>
<keyword evidence="20" id="KW-0418">Kinase</keyword>
<evidence type="ECO:0000256" key="13">
    <source>
        <dbReference type="ARBA" id="ARBA00022989"/>
    </source>
</evidence>
<dbReference type="GO" id="GO:0005524">
    <property type="term" value="F:ATP binding"/>
    <property type="evidence" value="ECO:0007669"/>
    <property type="project" value="UniProtKB-UniRule"/>
</dbReference>
<evidence type="ECO:0000256" key="1">
    <source>
        <dbReference type="ARBA" id="ARBA00004236"/>
    </source>
</evidence>
<keyword evidence="8 17" id="KW-0812">Transmembrane</keyword>
<dbReference type="GO" id="GO:0051707">
    <property type="term" value="P:response to other organism"/>
    <property type="evidence" value="ECO:0007669"/>
    <property type="project" value="UniProtKB-ARBA"/>
</dbReference>
<keyword evidence="20" id="KW-0808">Transferase</keyword>
<evidence type="ECO:0000256" key="15">
    <source>
        <dbReference type="ARBA" id="ARBA00023180"/>
    </source>
</evidence>
<reference evidence="20" key="1">
    <citation type="submission" date="2015-07" db="EMBL/GenBank/DDBJ databases">
        <title>Transcriptome Assembly of Anthurium amnicola.</title>
        <authorList>
            <person name="Suzuki J."/>
        </authorList>
    </citation>
    <scope>NUCLEOTIDE SEQUENCE</scope>
</reference>
<dbReference type="InterPro" id="IPR050528">
    <property type="entry name" value="L-type_Lectin-RKs"/>
</dbReference>
<keyword evidence="10 20" id="KW-0430">Lectin</keyword>
<dbReference type="Gene3D" id="3.30.200.20">
    <property type="entry name" value="Phosphorylase Kinase, domain 1"/>
    <property type="match status" value="1"/>
</dbReference>
<dbReference type="InterPro" id="IPR001220">
    <property type="entry name" value="Legume_lectin_dom"/>
</dbReference>
<evidence type="ECO:0000259" key="19">
    <source>
        <dbReference type="PROSITE" id="PS50011"/>
    </source>
</evidence>
<evidence type="ECO:0000256" key="9">
    <source>
        <dbReference type="ARBA" id="ARBA00022729"/>
    </source>
</evidence>
<dbReference type="PROSITE" id="PS00107">
    <property type="entry name" value="PROTEIN_KINASE_ATP"/>
    <property type="match status" value="1"/>
</dbReference>
<feature type="transmembrane region" description="Helical" evidence="17">
    <location>
        <begin position="275"/>
        <end position="299"/>
    </location>
</feature>
<dbReference type="GO" id="GO:0005886">
    <property type="term" value="C:plasma membrane"/>
    <property type="evidence" value="ECO:0007669"/>
    <property type="project" value="UniProtKB-SubCell"/>
</dbReference>
<dbReference type="InterPro" id="IPR013320">
    <property type="entry name" value="ConA-like_dom_sf"/>
</dbReference>
<evidence type="ECO:0000256" key="16">
    <source>
        <dbReference type="PROSITE-ProRule" id="PRU10141"/>
    </source>
</evidence>
<dbReference type="PROSITE" id="PS00307">
    <property type="entry name" value="LECTIN_LEGUME_BETA"/>
    <property type="match status" value="1"/>
</dbReference>
<dbReference type="SUPFAM" id="SSF56112">
    <property type="entry name" value="Protein kinase-like (PK-like)"/>
    <property type="match status" value="1"/>
</dbReference>
<comment type="subcellular location">
    <subcellularLocation>
        <location evidence="1">Cell membrane</location>
    </subcellularLocation>
    <subcellularLocation>
        <location evidence="2">Membrane</location>
        <topology evidence="2">Single-pass type I membrane protein</topology>
    </subcellularLocation>
</comment>
<name>A0A1D1YXJ3_9ARAE</name>
<feature type="non-terminal residue" evidence="20">
    <location>
        <position position="428"/>
    </location>
</feature>
<evidence type="ECO:0000256" key="14">
    <source>
        <dbReference type="ARBA" id="ARBA00023136"/>
    </source>
</evidence>
<dbReference type="InterPro" id="IPR011009">
    <property type="entry name" value="Kinase-like_dom_sf"/>
</dbReference>
<dbReference type="Pfam" id="PF00139">
    <property type="entry name" value="Lectin_legB"/>
    <property type="match status" value="1"/>
</dbReference>
<keyword evidence="14 17" id="KW-0472">Membrane</keyword>
<dbReference type="InterPro" id="IPR019825">
    <property type="entry name" value="Lectin_legB_Mn/Ca_BS"/>
</dbReference>
<accession>A0A1D1YXJ3</accession>
<organism evidence="20">
    <name type="scientific">Anthurium amnicola</name>
    <dbReference type="NCBI Taxonomy" id="1678845"/>
    <lineage>
        <taxon>Eukaryota</taxon>
        <taxon>Viridiplantae</taxon>
        <taxon>Streptophyta</taxon>
        <taxon>Embryophyta</taxon>
        <taxon>Tracheophyta</taxon>
        <taxon>Spermatophyta</taxon>
        <taxon>Magnoliopsida</taxon>
        <taxon>Liliopsida</taxon>
        <taxon>Araceae</taxon>
        <taxon>Pothoideae</taxon>
        <taxon>Potheae</taxon>
        <taxon>Anthurium</taxon>
    </lineage>
</organism>
<dbReference type="CDD" id="cd06899">
    <property type="entry name" value="lectin_legume_LecRK_Arcelin_ConA"/>
    <property type="match status" value="1"/>
</dbReference>
<dbReference type="InterPro" id="IPR000719">
    <property type="entry name" value="Prot_kinase_dom"/>
</dbReference>
<dbReference type="Pfam" id="PF07714">
    <property type="entry name" value="PK_Tyr_Ser-Thr"/>
    <property type="match status" value="1"/>
</dbReference>
<evidence type="ECO:0000256" key="6">
    <source>
        <dbReference type="ARBA" id="ARBA00022475"/>
    </source>
</evidence>
<keyword evidence="13 17" id="KW-1133">Transmembrane helix</keyword>
<feature type="domain" description="Protein kinase" evidence="19">
    <location>
        <begin position="349"/>
        <end position="428"/>
    </location>
</feature>
<dbReference type="EMBL" id="GDJX01008569">
    <property type="protein sequence ID" value="JAT59367.1"/>
    <property type="molecule type" value="Transcribed_RNA"/>
</dbReference>
<dbReference type="GO" id="GO:0030246">
    <property type="term" value="F:carbohydrate binding"/>
    <property type="evidence" value="ECO:0007669"/>
    <property type="project" value="UniProtKB-KW"/>
</dbReference>
<keyword evidence="9 18" id="KW-0732">Signal</keyword>
<protein>
    <recommendedName>
        <fullName evidence="5">non-specific serine/threonine protein kinase</fullName>
        <ecNumber evidence="5">2.7.11.1</ecNumber>
    </recommendedName>
</protein>
<keyword evidence="11 16" id="KW-0547">Nucleotide-binding</keyword>
<dbReference type="GO" id="GO:0004674">
    <property type="term" value="F:protein serine/threonine kinase activity"/>
    <property type="evidence" value="ECO:0007669"/>
    <property type="project" value="UniProtKB-KW"/>
</dbReference>
<evidence type="ECO:0000256" key="11">
    <source>
        <dbReference type="ARBA" id="ARBA00022741"/>
    </source>
</evidence>
<feature type="signal peptide" evidence="18">
    <location>
        <begin position="1"/>
        <end position="23"/>
    </location>
</feature>
<keyword evidence="7" id="KW-0723">Serine/threonine-protein kinase</keyword>
<feature type="binding site" evidence="16">
    <location>
        <position position="383"/>
    </location>
    <ligand>
        <name>ATP</name>
        <dbReference type="ChEBI" id="CHEBI:30616"/>
    </ligand>
</feature>
<dbReference type="AlphaFoldDB" id="A0A1D1YXJ3"/>
<evidence type="ECO:0000256" key="3">
    <source>
        <dbReference type="ARBA" id="ARBA00008536"/>
    </source>
</evidence>
<evidence type="ECO:0000256" key="10">
    <source>
        <dbReference type="ARBA" id="ARBA00022734"/>
    </source>
</evidence>
<evidence type="ECO:0000256" key="7">
    <source>
        <dbReference type="ARBA" id="ARBA00022527"/>
    </source>
</evidence>
<comment type="similarity">
    <text evidence="3">In the N-terminal section; belongs to the leguminous lectin family.</text>
</comment>
<keyword evidence="6" id="KW-1003">Cell membrane</keyword>
<dbReference type="InterPro" id="IPR001245">
    <property type="entry name" value="Ser-Thr/Tyr_kinase_cat_dom"/>
</dbReference>
<evidence type="ECO:0000313" key="20">
    <source>
        <dbReference type="EMBL" id="JAT59367.1"/>
    </source>
</evidence>